<evidence type="ECO:0000313" key="2">
    <source>
        <dbReference type="Proteomes" id="UP001258181"/>
    </source>
</evidence>
<dbReference type="InterPro" id="IPR009267">
    <property type="entry name" value="NTP_transf_6"/>
</dbReference>
<name>A0ABU1TW64_9BACL</name>
<dbReference type="PANTHER" id="PTHR39166:SF1">
    <property type="entry name" value="BLL1166 PROTEIN"/>
    <property type="match status" value="1"/>
</dbReference>
<dbReference type="Proteomes" id="UP001258181">
    <property type="component" value="Unassembled WGS sequence"/>
</dbReference>
<dbReference type="RefSeq" id="WP_310256030.1">
    <property type="nucleotide sequence ID" value="NZ_JAVDWA010000001.1"/>
</dbReference>
<organism evidence="1 2">
    <name type="scientific">Fictibacillus barbaricus</name>
    <dbReference type="NCBI Taxonomy" id="182136"/>
    <lineage>
        <taxon>Bacteria</taxon>
        <taxon>Bacillati</taxon>
        <taxon>Bacillota</taxon>
        <taxon>Bacilli</taxon>
        <taxon>Bacillales</taxon>
        <taxon>Fictibacillaceae</taxon>
        <taxon>Fictibacillus</taxon>
    </lineage>
</organism>
<accession>A0ABU1TW64</accession>
<dbReference type="Pfam" id="PF06042">
    <property type="entry name" value="NTP_transf_6"/>
    <property type="match status" value="1"/>
</dbReference>
<dbReference type="EMBL" id="JAVDWA010000001">
    <property type="protein sequence ID" value="MDR7071455.1"/>
    <property type="molecule type" value="Genomic_DNA"/>
</dbReference>
<proteinExistence type="predicted"/>
<gene>
    <name evidence="1" type="ORF">J2X07_000430</name>
</gene>
<evidence type="ECO:0008006" key="3">
    <source>
        <dbReference type="Google" id="ProtNLM"/>
    </source>
</evidence>
<evidence type="ECO:0000313" key="1">
    <source>
        <dbReference type="EMBL" id="MDR7071455.1"/>
    </source>
</evidence>
<protein>
    <recommendedName>
        <fullName evidence="3">Nucleotidyltransferase family protein</fullName>
    </recommendedName>
</protein>
<comment type="caution">
    <text evidence="1">The sequence shown here is derived from an EMBL/GenBank/DDBJ whole genome shotgun (WGS) entry which is preliminary data.</text>
</comment>
<sequence>MNIKTEENIIQLIKNDPWMMEILKAAKTLNLPDWWVCAGFVRSKIWDTLHGFEKRTPLADIDVVYFDPMNTETGVEKEYEKQLLERNPNLPWSVKNQARMHIVNGFEPYESAVDAISKFPETVTALGVKLDGDNEVILAAPCGIEDAINMEVWPTTLFSEVNIHKNKYKSRILNKNWQQTWPKVKINGL</sequence>
<keyword evidence="2" id="KW-1185">Reference proteome</keyword>
<dbReference type="PANTHER" id="PTHR39166">
    <property type="entry name" value="BLL1166 PROTEIN"/>
    <property type="match status" value="1"/>
</dbReference>
<reference evidence="1 2" key="1">
    <citation type="submission" date="2023-07" db="EMBL/GenBank/DDBJ databases">
        <title>Sorghum-associated microbial communities from plants grown in Nebraska, USA.</title>
        <authorList>
            <person name="Schachtman D."/>
        </authorList>
    </citation>
    <scope>NUCLEOTIDE SEQUENCE [LARGE SCALE GENOMIC DNA]</scope>
    <source>
        <strain evidence="1 2">BE211</strain>
    </source>
</reference>